<reference evidence="4 5" key="1">
    <citation type="submission" date="2018-06" db="EMBL/GenBank/DDBJ databases">
        <title>Genomic Encyclopedia of Type Strains, Phase IV (KMG-IV): sequencing the most valuable type-strain genomes for metagenomic binning, comparative biology and taxonomic classification.</title>
        <authorList>
            <person name="Goeker M."/>
        </authorList>
    </citation>
    <scope>NUCLEOTIDE SEQUENCE [LARGE SCALE GENOMIC DNA]</scope>
    <source>
        <strain evidence="4 5">DSM 25619</strain>
    </source>
</reference>
<organism evidence="4 5">
    <name type="scientific">Pseudochrobactrum asaccharolyticum</name>
    <dbReference type="NCBI Taxonomy" id="354351"/>
    <lineage>
        <taxon>Bacteria</taxon>
        <taxon>Pseudomonadati</taxon>
        <taxon>Pseudomonadota</taxon>
        <taxon>Alphaproteobacteria</taxon>
        <taxon>Hyphomicrobiales</taxon>
        <taxon>Brucellaceae</taxon>
        <taxon>Pseudochrobactrum</taxon>
    </lineage>
</organism>
<evidence type="ECO:0000259" key="3">
    <source>
        <dbReference type="SMART" id="SM00062"/>
    </source>
</evidence>
<dbReference type="EMBL" id="QNRH01000003">
    <property type="protein sequence ID" value="RBO95587.1"/>
    <property type="molecule type" value="Genomic_DNA"/>
</dbReference>
<evidence type="ECO:0000256" key="1">
    <source>
        <dbReference type="ARBA" id="ARBA00022729"/>
    </source>
</evidence>
<evidence type="ECO:0000313" key="5">
    <source>
        <dbReference type="Proteomes" id="UP000252893"/>
    </source>
</evidence>
<evidence type="ECO:0000313" key="4">
    <source>
        <dbReference type="EMBL" id="RBO95587.1"/>
    </source>
</evidence>
<dbReference type="PANTHER" id="PTHR35936">
    <property type="entry name" value="MEMBRANE-BOUND LYTIC MUREIN TRANSGLYCOSYLASE F"/>
    <property type="match status" value="1"/>
</dbReference>
<dbReference type="Gene3D" id="3.40.190.10">
    <property type="entry name" value="Periplasmic binding protein-like II"/>
    <property type="match status" value="2"/>
</dbReference>
<keyword evidence="5" id="KW-1185">Reference proteome</keyword>
<dbReference type="CDD" id="cd13530">
    <property type="entry name" value="PBP2_peptides_like"/>
    <property type="match status" value="1"/>
</dbReference>
<dbReference type="PANTHER" id="PTHR35936:SF17">
    <property type="entry name" value="ARGININE-BINDING EXTRACELLULAR PROTEIN ARTP"/>
    <property type="match status" value="1"/>
</dbReference>
<evidence type="ECO:0000256" key="2">
    <source>
        <dbReference type="SAM" id="SignalP"/>
    </source>
</evidence>
<keyword evidence="1 2" id="KW-0732">Signal</keyword>
<name>A0A366DZW5_9HYPH</name>
<dbReference type="AlphaFoldDB" id="A0A366DZW5"/>
<dbReference type="OrthoDB" id="6192933at2"/>
<proteinExistence type="predicted"/>
<dbReference type="Pfam" id="PF00497">
    <property type="entry name" value="SBP_bac_3"/>
    <property type="match status" value="1"/>
</dbReference>
<dbReference type="RefSeq" id="WP_113944129.1">
    <property type="nucleotide sequence ID" value="NZ_JBHEEG010000008.1"/>
</dbReference>
<protein>
    <submittedName>
        <fullName evidence="4">Amino acid ABC transporter substrate-binding protein (PAAT family)</fullName>
    </submittedName>
</protein>
<dbReference type="Proteomes" id="UP000252893">
    <property type="component" value="Unassembled WGS sequence"/>
</dbReference>
<feature type="chain" id="PRO_5016685342" evidence="2">
    <location>
        <begin position="31"/>
        <end position="269"/>
    </location>
</feature>
<comment type="caution">
    <text evidence="4">The sequence shown here is derived from an EMBL/GenBank/DDBJ whole genome shotgun (WGS) entry which is preliminary data.</text>
</comment>
<feature type="domain" description="Solute-binding protein family 3/N-terminal" evidence="3">
    <location>
        <begin position="41"/>
        <end position="262"/>
    </location>
</feature>
<gene>
    <name evidence="4" type="ORF">DFR47_103150</name>
</gene>
<dbReference type="InterPro" id="IPR001638">
    <property type="entry name" value="Solute-binding_3/MltF_N"/>
</dbReference>
<dbReference type="SUPFAM" id="SSF53850">
    <property type="entry name" value="Periplasmic binding protein-like II"/>
    <property type="match status" value="1"/>
</dbReference>
<feature type="signal peptide" evidence="2">
    <location>
        <begin position="1"/>
        <end position="30"/>
    </location>
</feature>
<sequence length="269" mass="29369">MKFLKKIALSIGMLAGVAALSAATANTASAGAMEDILKRGELRVAVQTQGAPVSFINKDGKQTGLAVELARMMGEDLGVKVVFQDYDWKGLIPALLAGKVDMIAADMTPTPQRAAQLLFSRPMFYEETVAVVKNDSPLAKWEDLNQEGLNIGSTQASSYSEAIKKFMPKATLKEFTGGTAAVAQALSAGRIDATVSDLGNVTNFVNEFGNLKILDGIIVKNPLAFAVRPDEVHLKLWLDNYVELITSDKRLDQMVNYWWNTTDWEKDHK</sequence>
<accession>A0A366DZW5</accession>
<dbReference type="SMART" id="SM00062">
    <property type="entry name" value="PBPb"/>
    <property type="match status" value="1"/>
</dbReference>